<dbReference type="InterPro" id="IPR018099">
    <property type="entry name" value="Purine_phosphorylase-2_CS"/>
</dbReference>
<reference evidence="7 8" key="1">
    <citation type="journal article" date="2010" name="Appl. Environ. Microbiol.">
        <title>The genome sequence of the crenarchaeon Acidilobus saccharovorans supports a new order, Acidilobales, and suggests an important ecological role in terrestrial acidic hot springs.</title>
        <authorList>
            <person name="Mardanov A.V."/>
            <person name="Svetlitchnyi V.A."/>
            <person name="Beletsky A.V."/>
            <person name="Prokofeva M.I."/>
            <person name="Bonch-Osmolovskaya E.A."/>
            <person name="Ravin N.V."/>
            <person name="Skryabin K.G."/>
        </authorList>
    </citation>
    <scope>NUCLEOTIDE SEQUENCE [LARGE SCALE GENOMIC DNA]</scope>
    <source>
        <strain evidence="8">DSM 16705 / JCM 18335 / VKM B-2471 / 345-15</strain>
    </source>
</reference>
<feature type="binding site" evidence="5">
    <location>
        <position position="202"/>
    </location>
    <ligand>
        <name>substrate</name>
    </ligand>
</feature>
<dbReference type="eggNOG" id="arCOG01327">
    <property type="taxonomic scope" value="Archaea"/>
</dbReference>
<dbReference type="InterPro" id="IPR010044">
    <property type="entry name" value="MTAP"/>
</dbReference>
<organism evidence="7 8">
    <name type="scientific">Acidilobus saccharovorans (strain DSM 16705 / JCM 18335 / VKM B-2471 / 345-15)</name>
    <dbReference type="NCBI Taxonomy" id="666510"/>
    <lineage>
        <taxon>Archaea</taxon>
        <taxon>Thermoproteota</taxon>
        <taxon>Thermoprotei</taxon>
        <taxon>Acidilobales</taxon>
        <taxon>Acidilobaceae</taxon>
        <taxon>Acidilobus</taxon>
    </lineage>
</organism>
<dbReference type="GO" id="GO:0006166">
    <property type="term" value="P:purine ribonucleoside salvage"/>
    <property type="evidence" value="ECO:0007669"/>
    <property type="project" value="UniProtKB-KW"/>
</dbReference>
<feature type="binding site" evidence="5">
    <location>
        <position position="203"/>
    </location>
    <ligand>
        <name>phosphate</name>
        <dbReference type="ChEBI" id="CHEBI:43474"/>
    </ligand>
</feature>
<dbReference type="Pfam" id="PF01048">
    <property type="entry name" value="PNP_UDP_1"/>
    <property type="match status" value="1"/>
</dbReference>
<comment type="subunit">
    <text evidence="4 5">Homohexamer. Dimer of a homotrimer.</text>
</comment>
<evidence type="ECO:0000256" key="5">
    <source>
        <dbReference type="HAMAP-Rule" id="MF_01963"/>
    </source>
</evidence>
<comment type="function">
    <text evidence="5">Catalyzes the reversible phosphorylation of S-methyl-5'-thioadenosine (MTA) to adenine and 5-methylthioribose-1-phosphate. Involved in the breakdown of MTA, a major by-product of polyamine biosynthesis. Responsible for the first step in the methionine salvage pathway after MTA has been generated from S-adenosylmethionine. Has broad substrate specificity with 6-aminopurine nucleosides as preferred substrates.</text>
</comment>
<dbReference type="KEGG" id="asc:ASAC_0994"/>
<dbReference type="GO" id="GO:0005829">
    <property type="term" value="C:cytosol"/>
    <property type="evidence" value="ECO:0007669"/>
    <property type="project" value="TreeGrafter"/>
</dbReference>
<evidence type="ECO:0000256" key="4">
    <source>
        <dbReference type="ARBA" id="ARBA00063054"/>
    </source>
</evidence>
<dbReference type="InterPro" id="IPR035994">
    <property type="entry name" value="Nucleoside_phosphorylase_sf"/>
</dbReference>
<sequence>MHLQGGFEMMEIISPPGIRAQVGVIGGSGLYEAGILSNPVEVKVNTPYGEPSDYITVGEVAGVKVAFLPRHGKGHRYPPHMVNYRANIWALKALGVKWVISVSAVGSLREEMKPGDIVLPEQFIDMTKGRKYTFFDGPVTVHVSMADPFCKHLVDELYNSAVKLGYRVHRGATYVCIEGPRFSTRAESRVWRDVFKADIIGMTLVPEVNLACEAELCYATLATVTDYDVWAEHPVTAAEVARVMEENTEKARKVLYDVIPRLAGSPDESRCSCCRALQNAIQ</sequence>
<dbReference type="Gene3D" id="3.40.50.1580">
    <property type="entry name" value="Nucleoside phosphorylase domain"/>
    <property type="match status" value="1"/>
</dbReference>
<accession>D9Q261</accession>
<dbReference type="NCBIfam" id="NF006334">
    <property type="entry name" value="PRK08564.1"/>
    <property type="match status" value="1"/>
</dbReference>
<evidence type="ECO:0000256" key="2">
    <source>
        <dbReference type="ARBA" id="ARBA00022679"/>
    </source>
</evidence>
<name>D9Q261_ACIS3</name>
<evidence type="ECO:0000256" key="1">
    <source>
        <dbReference type="ARBA" id="ARBA00022676"/>
    </source>
</evidence>
<dbReference type="SUPFAM" id="SSF53167">
    <property type="entry name" value="Purine and uridine phosphorylases"/>
    <property type="match status" value="1"/>
</dbReference>
<evidence type="ECO:0000259" key="6">
    <source>
        <dbReference type="Pfam" id="PF01048"/>
    </source>
</evidence>
<dbReference type="NCBIfam" id="TIGR01694">
    <property type="entry name" value="MTAP"/>
    <property type="match status" value="1"/>
</dbReference>
<comment type="pathway">
    <text evidence="5">Amino-acid biosynthesis; L-methionine biosynthesis via salvage pathway; S-methyl-5-thio-alpha-D-ribose 1-phosphate from S-methyl-5'-thioadenosine (phosphorylase route): step 1/1.</text>
</comment>
<dbReference type="STRING" id="666510.ASAC_0994"/>
<dbReference type="FunFam" id="3.40.50.1580:FF:000012">
    <property type="entry name" value="Probable 6-oxopurine nucleoside phosphorylase"/>
    <property type="match status" value="1"/>
</dbReference>
<evidence type="ECO:0000256" key="3">
    <source>
        <dbReference type="ARBA" id="ARBA00022726"/>
    </source>
</evidence>
<keyword evidence="1 5" id="KW-0328">Glycosyltransferase</keyword>
<evidence type="ECO:0000313" key="7">
    <source>
        <dbReference type="EMBL" id="ADL19399.1"/>
    </source>
</evidence>
<feature type="site" description="Important for substrate specificity" evidence="5">
    <location>
        <position position="237"/>
    </location>
</feature>
<feature type="binding site" evidence="5">
    <location>
        <position position="28"/>
    </location>
    <ligand>
        <name>phosphate</name>
        <dbReference type="ChEBI" id="CHEBI:43474"/>
    </ligand>
</feature>
<protein>
    <recommendedName>
        <fullName evidence="5">S-methyl-5'-thioadenosine phosphorylase</fullName>
        <ecNumber evidence="5">2.4.2.28</ecNumber>
    </recommendedName>
    <alternativeName>
        <fullName evidence="5">5'-methylthioadenosine phosphorylase</fullName>
        <shortName evidence="5">MTA phosphorylase</shortName>
        <shortName evidence="5">MTAP</shortName>
    </alternativeName>
</protein>
<dbReference type="PANTHER" id="PTHR42679:SF3">
    <property type="entry name" value="S-METHYL-5'-THIOADENOSINE PHOSPHORYLASE"/>
    <property type="match status" value="1"/>
</dbReference>
<keyword evidence="2 5" id="KW-0808">Transferase</keyword>
<dbReference type="GO" id="GO:0019509">
    <property type="term" value="P:L-methionine salvage from methylthioadenosine"/>
    <property type="evidence" value="ECO:0007669"/>
    <property type="project" value="UniProtKB-UniRule"/>
</dbReference>
<feature type="domain" description="Nucleoside phosphorylase" evidence="6">
    <location>
        <begin position="22"/>
        <end position="259"/>
    </location>
</feature>
<gene>
    <name evidence="5" type="primary">mtnP</name>
    <name evidence="7" type="ordered locus">ASAC_0994</name>
</gene>
<dbReference type="PROSITE" id="PS01240">
    <property type="entry name" value="PNP_MTAP_2"/>
    <property type="match status" value="1"/>
</dbReference>
<comment type="similarity">
    <text evidence="5">Belongs to the PNP/MTAP phosphorylase family. MTAP subfamily.</text>
</comment>
<dbReference type="UniPathway" id="UPA00904">
    <property type="reaction ID" value="UER00873"/>
</dbReference>
<dbReference type="Proteomes" id="UP000000346">
    <property type="component" value="Chromosome"/>
</dbReference>
<dbReference type="PANTHER" id="PTHR42679">
    <property type="entry name" value="S-METHYL-5'-THIOADENOSINE PHOSPHORYLASE"/>
    <property type="match status" value="1"/>
</dbReference>
<dbReference type="CDD" id="cd09010">
    <property type="entry name" value="MTAP_SsMTAPII_like_MTIP"/>
    <property type="match status" value="1"/>
</dbReference>
<dbReference type="NCBIfam" id="NF006599">
    <property type="entry name" value="PRK09136.1"/>
    <property type="match status" value="1"/>
</dbReference>
<feature type="binding site" evidence="5">
    <location>
        <begin position="226"/>
        <end position="228"/>
    </location>
    <ligand>
        <name>substrate</name>
    </ligand>
</feature>
<evidence type="ECO:0000313" key="8">
    <source>
        <dbReference type="Proteomes" id="UP000000346"/>
    </source>
</evidence>
<keyword evidence="3 5" id="KW-0660">Purine salvage</keyword>
<keyword evidence="8" id="KW-1185">Reference proteome</keyword>
<dbReference type="GO" id="GO:0017061">
    <property type="term" value="F:S-methyl-5-thioadenosine phosphorylase activity"/>
    <property type="evidence" value="ECO:0007669"/>
    <property type="project" value="UniProtKB-UniRule"/>
</dbReference>
<dbReference type="EC" id="2.4.2.28" evidence="5"/>
<dbReference type="HAMAP" id="MF_01963">
    <property type="entry name" value="MTAP"/>
    <property type="match status" value="1"/>
</dbReference>
<dbReference type="EMBL" id="CP001742">
    <property type="protein sequence ID" value="ADL19399.1"/>
    <property type="molecule type" value="Genomic_DNA"/>
</dbReference>
<dbReference type="InterPro" id="IPR000845">
    <property type="entry name" value="Nucleoside_phosphorylase_d"/>
</dbReference>
<dbReference type="InParanoid" id="D9Q261"/>
<comment type="catalytic activity">
    <reaction evidence="5">
        <text>S-methyl-5'-thioadenosine + phosphate = 5-(methylsulfanyl)-alpha-D-ribose 1-phosphate + adenine</text>
        <dbReference type="Rhea" id="RHEA:11852"/>
        <dbReference type="ChEBI" id="CHEBI:16708"/>
        <dbReference type="ChEBI" id="CHEBI:17509"/>
        <dbReference type="ChEBI" id="CHEBI:43474"/>
        <dbReference type="ChEBI" id="CHEBI:58533"/>
        <dbReference type="EC" id="2.4.2.28"/>
    </reaction>
</comment>
<dbReference type="AlphaFoldDB" id="D9Q261"/>
<dbReference type="FunCoup" id="D9Q261">
    <property type="interactions" value="184"/>
</dbReference>
<feature type="binding site" evidence="5">
    <location>
        <begin position="70"/>
        <end position="71"/>
    </location>
    <ligand>
        <name>phosphate</name>
        <dbReference type="ChEBI" id="CHEBI:43474"/>
    </ligand>
</feature>
<feature type="site" description="Important for substrate specificity" evidence="5">
    <location>
        <position position="183"/>
    </location>
</feature>
<proteinExistence type="inferred from homology"/>
<feature type="binding site" evidence="5">
    <location>
        <begin position="103"/>
        <end position="104"/>
    </location>
    <ligand>
        <name>phosphate</name>
        <dbReference type="ChEBI" id="CHEBI:43474"/>
    </ligand>
</feature>
<dbReference type="HOGENOM" id="CLU_054456_0_2_2"/>